<dbReference type="EMBL" id="JAPFFL010000001">
    <property type="protein sequence ID" value="KAJ6750546.1"/>
    <property type="molecule type" value="Genomic_DNA"/>
</dbReference>
<sequence>MPHSLLSSSSPINHANFLCKLKDHSHLEVSCLSLTTYEETAAPSLSPPCTPPPPTVEDVKLTEAGNDRADQACYSVALVTAVAAVAAAQAAAEVVRLTCDRPGPTKGEEEHPGEKEQKKRAKRMKKDQLASLI</sequence>
<feature type="compositionally biased region" description="Basic and acidic residues" evidence="1">
    <location>
        <begin position="106"/>
        <end position="117"/>
    </location>
</feature>
<reference evidence="2" key="1">
    <citation type="submission" date="2022-11" db="EMBL/GenBank/DDBJ databases">
        <authorList>
            <person name="Hyden B.L."/>
            <person name="Feng K."/>
            <person name="Yates T."/>
            <person name="Jawdy S."/>
            <person name="Smart L.B."/>
            <person name="Muchero W."/>
        </authorList>
    </citation>
    <scope>NUCLEOTIDE SEQUENCE</scope>
    <source>
        <tissue evidence="2">Shoot tip</tissue>
    </source>
</reference>
<accession>A0A9Q0VLN8</accession>
<evidence type="ECO:0000256" key="1">
    <source>
        <dbReference type="SAM" id="MobiDB-lite"/>
    </source>
</evidence>
<feature type="region of interest" description="Disordered" evidence="1">
    <location>
        <begin position="100"/>
        <end position="133"/>
    </location>
</feature>
<organism evidence="2 3">
    <name type="scientific">Salix viminalis</name>
    <name type="common">Common osier</name>
    <name type="synonym">Basket willow</name>
    <dbReference type="NCBI Taxonomy" id="40686"/>
    <lineage>
        <taxon>Eukaryota</taxon>
        <taxon>Viridiplantae</taxon>
        <taxon>Streptophyta</taxon>
        <taxon>Embryophyta</taxon>
        <taxon>Tracheophyta</taxon>
        <taxon>Spermatophyta</taxon>
        <taxon>Magnoliopsida</taxon>
        <taxon>eudicotyledons</taxon>
        <taxon>Gunneridae</taxon>
        <taxon>Pentapetalae</taxon>
        <taxon>rosids</taxon>
        <taxon>fabids</taxon>
        <taxon>Malpighiales</taxon>
        <taxon>Salicaceae</taxon>
        <taxon>Saliceae</taxon>
        <taxon>Salix</taxon>
    </lineage>
</organism>
<dbReference type="Proteomes" id="UP001151529">
    <property type="component" value="Chromosome 16"/>
</dbReference>
<evidence type="ECO:0000313" key="3">
    <source>
        <dbReference type="Proteomes" id="UP001151529"/>
    </source>
</evidence>
<name>A0A9Q0VLN8_SALVM</name>
<evidence type="ECO:0000313" key="2">
    <source>
        <dbReference type="EMBL" id="KAJ6750546.1"/>
    </source>
</evidence>
<keyword evidence="3" id="KW-1185">Reference proteome</keyword>
<protein>
    <submittedName>
        <fullName evidence="2">Uncharacterized protein</fullName>
    </submittedName>
</protein>
<proteinExistence type="predicted"/>
<dbReference type="AlphaFoldDB" id="A0A9Q0VLN8"/>
<comment type="caution">
    <text evidence="2">The sequence shown here is derived from an EMBL/GenBank/DDBJ whole genome shotgun (WGS) entry which is preliminary data.</text>
</comment>
<gene>
    <name evidence="2" type="ORF">OIU85_001119</name>
</gene>
<reference evidence="2" key="2">
    <citation type="journal article" date="2023" name="Int. J. Mol. Sci.">
        <title>De Novo Assembly and Annotation of 11 Diverse Shrub Willow (Salix) Genomes Reveals Novel Gene Organization in Sex-Linked Regions.</title>
        <authorList>
            <person name="Hyden B."/>
            <person name="Feng K."/>
            <person name="Yates T.B."/>
            <person name="Jawdy S."/>
            <person name="Cereghino C."/>
            <person name="Smart L.B."/>
            <person name="Muchero W."/>
        </authorList>
    </citation>
    <scope>NUCLEOTIDE SEQUENCE [LARGE SCALE GENOMIC DNA]</scope>
    <source>
        <tissue evidence="2">Shoot tip</tissue>
    </source>
</reference>